<feature type="compositionally biased region" description="Low complexity" evidence="1">
    <location>
        <begin position="302"/>
        <end position="312"/>
    </location>
</feature>
<feature type="compositionally biased region" description="Polar residues" evidence="1">
    <location>
        <begin position="616"/>
        <end position="625"/>
    </location>
</feature>
<dbReference type="eggNOG" id="KOG0331">
    <property type="taxonomic scope" value="Eukaryota"/>
</dbReference>
<feature type="compositionally biased region" description="Low complexity" evidence="1">
    <location>
        <begin position="198"/>
        <end position="208"/>
    </location>
</feature>
<dbReference type="Proteomes" id="UP000007799">
    <property type="component" value="Unassembled WGS sequence"/>
</dbReference>
<feature type="compositionally biased region" description="Basic and acidic residues" evidence="1">
    <location>
        <begin position="627"/>
        <end position="641"/>
    </location>
</feature>
<feature type="region of interest" description="Disordered" evidence="1">
    <location>
        <begin position="1119"/>
        <end position="1146"/>
    </location>
</feature>
<feature type="compositionally biased region" description="Pro residues" evidence="1">
    <location>
        <begin position="558"/>
        <end position="577"/>
    </location>
</feature>
<dbReference type="SUPFAM" id="SSF82171">
    <property type="entry name" value="DPP6 N-terminal domain-like"/>
    <property type="match status" value="1"/>
</dbReference>
<organism evidence="3">
    <name type="scientific">Salpingoeca rosetta (strain ATCC 50818 / BSB-021)</name>
    <dbReference type="NCBI Taxonomy" id="946362"/>
    <lineage>
        <taxon>Eukaryota</taxon>
        <taxon>Choanoflagellata</taxon>
        <taxon>Craspedida</taxon>
        <taxon>Salpingoecidae</taxon>
        <taxon>Salpingoeca</taxon>
    </lineage>
</organism>
<dbReference type="InParanoid" id="F2TV91"/>
<accession>F2TV91</accession>
<feature type="compositionally biased region" description="Basic and acidic residues" evidence="1">
    <location>
        <begin position="315"/>
        <end position="328"/>
    </location>
</feature>
<feature type="compositionally biased region" description="Basic residues" evidence="1">
    <location>
        <begin position="235"/>
        <end position="252"/>
    </location>
</feature>
<feature type="region of interest" description="Disordered" evidence="1">
    <location>
        <begin position="485"/>
        <end position="507"/>
    </location>
</feature>
<sequence>MTERQDAHGGVLGTHQPQVMLRVQQQQQQQQQVRSRAGVTAAPPALPERGVEEGTGTDMQSWRAMNGTDSAAPPHVPQHASSSNNNDNSRTGRLRRTEADVRFAASRACKHFGSGRQHVSTEDMESWLPKRARTTMRLPDQSTSAASSSPHESQGLQDHPPSQPPQPPLSWSSSSNGPSPSGQSKQRHHRHSGRHASHSSGSRSSQRQRQGHRHRHKSADTDAGNDVNLSANHDKHYKHDRHRSSHRRHNHRSSNSSDGRRRHRRQHGDTNDERANHKHHSHRSHRSRSRSRNSRAPDRDGSSSPDRSAGSPHALTDHNRGAHKDRSGRYGRSSRRPMSSVSMSVSPDSEPEHEQPERYTSHPPPFLPHHPPGDTQAHTPALVPQPPFASSATSATGMPAMSMHLPPTPSPARALPLQAPFLMPACFPRPPFGPRFRPNVFSTAGPRMGMMPWNSAPYTFHGSPPTPATTPTPNIHHMFNDQAATTADTAIDPNSTKRRKEQRWPGPGEHVCVLCGRLGAYVCRETGNRVCSQECKRKQLPLTASATGTPLHPQQLSSPPPPPPRPPPPSGTPPPSGSPRHDRPHHSHHDQRTDKQHARSRRPNGRGVGADGDSVEVTNMKQSRPSRAGDDNEHRKQECKDGGGGGGGSSRGDSRGVTYVSGAKHKRGSRDEERVKEVQQQQQHARDGPKTPPQEHTAQKKARRAVQGESSQEPTPAPAEASGEERIQQRARRPSKLQLPTVAVVPPRSCSLAHTMTCAGADGDDDTHIASAIRIVCMEYLFAACMHGPEISLWALFRARPGCRARAHVPGAHHLFVGCVSPLVGVVFQRNDDCVGICLYSAEPSELHPFATLTLDPCTLASPWPAWAPQRQHHTRDGGQSSWTSTRIDAANFARGDALCIGLVGSSYCCVWDVDSTHLMRVVRLPWSSLPPTVATNDSELLFAAKRSSHVAVMPLATMTPSVISTGSATHVRIATAHPTNPDLFLTFFTDGGGAVLLDTSTSSVMRVRAHGLRVCPVAVAWAGSGDWLALAVKHRSAAAAVDGTSRQEVHIQLWSLSPADEATPPTLTLETSAASGVRVDEATAVSLDLTYDGRLAVMMAGGTVALFVMNAGPTAPITAARKTPPSSPSMKQPPLLSSPDLERVL</sequence>
<dbReference type="Gene3D" id="3.30.60.220">
    <property type="match status" value="1"/>
</dbReference>
<feature type="region of interest" description="Disordered" evidence="1">
    <location>
        <begin position="1"/>
        <end position="395"/>
    </location>
</feature>
<protein>
    <recommendedName>
        <fullName evidence="4">HIT-type domain-containing protein</fullName>
    </recommendedName>
</protein>
<feature type="compositionally biased region" description="Basic residues" evidence="1">
    <location>
        <begin position="185"/>
        <end position="197"/>
    </location>
</feature>
<dbReference type="KEGG" id="sre:PTSG_00003"/>
<keyword evidence="3" id="KW-1185">Reference proteome</keyword>
<evidence type="ECO:0008006" key="4">
    <source>
        <dbReference type="Google" id="ProtNLM"/>
    </source>
</evidence>
<feature type="compositionally biased region" description="Basic and acidic residues" evidence="1">
    <location>
        <begin position="350"/>
        <end position="360"/>
    </location>
</feature>
<gene>
    <name evidence="2" type="ORF">PTSG_00003</name>
</gene>
<reference evidence="2" key="1">
    <citation type="submission" date="2009-08" db="EMBL/GenBank/DDBJ databases">
        <title>Annotation of Salpingoeca rosetta.</title>
        <authorList>
            <consortium name="The Broad Institute Genome Sequencing Platform"/>
            <person name="Russ C."/>
            <person name="Cuomo C."/>
            <person name="Burger G."/>
            <person name="Gray M.W."/>
            <person name="Holland P.W.H."/>
            <person name="King N."/>
            <person name="Lang F.B.F."/>
            <person name="Roger A.J."/>
            <person name="Ruiz-Trillo I."/>
            <person name="Young S.K."/>
            <person name="Zeng Q."/>
            <person name="Gargeya S."/>
            <person name="Alvarado L."/>
            <person name="Berlin A."/>
            <person name="Chapman S.B."/>
            <person name="Chen Z."/>
            <person name="Freedman E."/>
            <person name="Gellesch M."/>
            <person name="Goldberg J."/>
            <person name="Griggs A."/>
            <person name="Gujja S."/>
            <person name="Heilman E."/>
            <person name="Heiman D."/>
            <person name="Howarth C."/>
            <person name="Mehta T."/>
            <person name="Neiman D."/>
            <person name="Pearson M."/>
            <person name="Roberts A."/>
            <person name="Saif S."/>
            <person name="Shea T."/>
            <person name="Shenoy N."/>
            <person name="Sisk P."/>
            <person name="Stolte C."/>
            <person name="Sykes S."/>
            <person name="White J."/>
            <person name="Yandava C."/>
            <person name="Haas B."/>
            <person name="Nusbaum C."/>
            <person name="Birren B."/>
        </authorList>
    </citation>
    <scope>NUCLEOTIDE SEQUENCE [LARGE SCALE GENOMIC DNA]</scope>
    <source>
        <strain evidence="2">ATCC 50818</strain>
    </source>
</reference>
<feature type="compositionally biased region" description="Basic residues" evidence="1">
    <location>
        <begin position="276"/>
        <end position="293"/>
    </location>
</feature>
<dbReference type="EMBL" id="GL832955">
    <property type="protein sequence ID" value="EGD71987.1"/>
    <property type="molecule type" value="Genomic_DNA"/>
</dbReference>
<feature type="compositionally biased region" description="Low complexity" evidence="1">
    <location>
        <begin position="169"/>
        <end position="184"/>
    </location>
</feature>
<feature type="compositionally biased region" description="Polar residues" evidence="1">
    <location>
        <begin position="79"/>
        <end position="91"/>
    </location>
</feature>
<evidence type="ECO:0000313" key="2">
    <source>
        <dbReference type="EMBL" id="EGD71987.1"/>
    </source>
</evidence>
<dbReference type="AlphaFoldDB" id="F2TV91"/>
<feature type="compositionally biased region" description="Low complexity" evidence="1">
    <location>
        <begin position="336"/>
        <end position="347"/>
    </location>
</feature>
<feature type="region of interest" description="Disordered" evidence="1">
    <location>
        <begin position="543"/>
        <end position="736"/>
    </location>
</feature>
<dbReference type="RefSeq" id="XP_004998559.1">
    <property type="nucleotide sequence ID" value="XM_004998502.1"/>
</dbReference>
<dbReference type="CDD" id="cd23022">
    <property type="entry name" value="zf-HIT_DDX59"/>
    <property type="match status" value="1"/>
</dbReference>
<dbReference type="STRING" id="946362.F2TV91"/>
<evidence type="ECO:0000256" key="1">
    <source>
        <dbReference type="SAM" id="MobiDB-lite"/>
    </source>
</evidence>
<dbReference type="OrthoDB" id="10070154at2759"/>
<evidence type="ECO:0000313" key="3">
    <source>
        <dbReference type="Proteomes" id="UP000007799"/>
    </source>
</evidence>
<proteinExistence type="predicted"/>
<dbReference type="PANTHER" id="PTHR48453">
    <property type="entry name" value="CCHC-TYPE DOMAIN-CONTAINING PROTEIN"/>
    <property type="match status" value="1"/>
</dbReference>
<dbReference type="GeneID" id="16067542"/>
<name>F2TV91_SALR5</name>
<dbReference type="PANTHER" id="PTHR48453:SF1">
    <property type="entry name" value="CCHC-TYPE DOMAIN-CONTAINING PROTEIN"/>
    <property type="match status" value="1"/>
</dbReference>